<keyword evidence="7 9" id="KW-0472">Membrane</keyword>
<dbReference type="InterPro" id="IPR027469">
    <property type="entry name" value="Cation_efflux_TMD_sf"/>
</dbReference>
<dbReference type="NCBIfam" id="TIGR01297">
    <property type="entry name" value="CDF"/>
    <property type="match status" value="1"/>
</dbReference>
<dbReference type="GO" id="GO:0006882">
    <property type="term" value="P:intracellular zinc ion homeostasis"/>
    <property type="evidence" value="ECO:0007669"/>
    <property type="project" value="TreeGrafter"/>
</dbReference>
<comment type="similarity">
    <text evidence="2">Belongs to the cation diffusion facilitator (CDF) transporter (TC 2.A.4) family. SLC30A subfamily.</text>
</comment>
<dbReference type="GO" id="GO:0016020">
    <property type="term" value="C:membrane"/>
    <property type="evidence" value="ECO:0007669"/>
    <property type="project" value="UniProtKB-SubCell"/>
</dbReference>
<keyword evidence="12" id="KW-1185">Reference proteome</keyword>
<dbReference type="GeneID" id="115886998"/>
<feature type="domain" description="Cation efflux protein transmembrane" evidence="10">
    <location>
        <begin position="109"/>
        <end position="296"/>
    </location>
</feature>
<dbReference type="SUPFAM" id="SSF161111">
    <property type="entry name" value="Cation efflux protein transmembrane domain-like"/>
    <property type="match status" value="2"/>
</dbReference>
<evidence type="ECO:0000259" key="10">
    <source>
        <dbReference type="Pfam" id="PF01545"/>
    </source>
</evidence>
<feature type="transmembrane region" description="Helical" evidence="9">
    <location>
        <begin position="45"/>
        <end position="62"/>
    </location>
</feature>
<organism evidence="12 13">
    <name type="scientific">Sitophilus oryzae</name>
    <name type="common">Rice weevil</name>
    <name type="synonym">Curculio oryzae</name>
    <dbReference type="NCBI Taxonomy" id="7048"/>
    <lineage>
        <taxon>Eukaryota</taxon>
        <taxon>Metazoa</taxon>
        <taxon>Ecdysozoa</taxon>
        <taxon>Arthropoda</taxon>
        <taxon>Hexapoda</taxon>
        <taxon>Insecta</taxon>
        <taxon>Pterygota</taxon>
        <taxon>Neoptera</taxon>
        <taxon>Endopterygota</taxon>
        <taxon>Coleoptera</taxon>
        <taxon>Polyphaga</taxon>
        <taxon>Cucujiformia</taxon>
        <taxon>Curculionidae</taxon>
        <taxon>Dryophthorinae</taxon>
        <taxon>Sitophilus</taxon>
    </lineage>
</organism>
<dbReference type="SUPFAM" id="SSF160240">
    <property type="entry name" value="Cation efflux protein cytoplasmic domain-like"/>
    <property type="match status" value="1"/>
</dbReference>
<dbReference type="InterPro" id="IPR058533">
    <property type="entry name" value="Cation_efflux_TM"/>
</dbReference>
<feature type="region of interest" description="Disordered" evidence="8">
    <location>
        <begin position="76"/>
        <end position="107"/>
    </location>
</feature>
<feature type="transmembrane region" description="Helical" evidence="9">
    <location>
        <begin position="163"/>
        <end position="183"/>
    </location>
</feature>
<protein>
    <submittedName>
        <fullName evidence="13">Zinc/cadmium resistance protein-like</fullName>
    </submittedName>
</protein>
<dbReference type="AlphaFoldDB" id="A0A6J2YFJ3"/>
<evidence type="ECO:0000256" key="2">
    <source>
        <dbReference type="ARBA" id="ARBA00008873"/>
    </source>
</evidence>
<dbReference type="OrthoDB" id="29444at2759"/>
<dbReference type="Pfam" id="PF01545">
    <property type="entry name" value="Cation_efflux"/>
    <property type="match status" value="1"/>
</dbReference>
<proteinExistence type="inferred from homology"/>
<accession>A0A6J2YFJ3</accession>
<evidence type="ECO:0000259" key="11">
    <source>
        <dbReference type="Pfam" id="PF16916"/>
    </source>
</evidence>
<dbReference type="KEGG" id="soy:115886998"/>
<dbReference type="Gene3D" id="1.20.1510.10">
    <property type="entry name" value="Cation efflux protein transmembrane domain"/>
    <property type="match status" value="2"/>
</dbReference>
<feature type="region of interest" description="Disordered" evidence="8">
    <location>
        <begin position="556"/>
        <end position="580"/>
    </location>
</feature>
<comment type="subcellular location">
    <subcellularLocation>
        <location evidence="1">Membrane</location>
        <topology evidence="1">Multi-pass membrane protein</topology>
    </subcellularLocation>
</comment>
<feature type="compositionally biased region" description="Polar residues" evidence="8">
    <location>
        <begin position="506"/>
        <end position="515"/>
    </location>
</feature>
<dbReference type="PANTHER" id="PTHR45820:SF9">
    <property type="entry name" value="FI23527P1"/>
    <property type="match status" value="1"/>
</dbReference>
<sequence length="580" mass="65679">MAVKEWVAKFQPVQLYIVLTLTVVFFITELVVSHLTHALTLLMDSYHMLCNILALSGCIITIKHCSQVVKPNDEMKDAESTDNIKEEECCSKPSDQDNKVKKHNPNRTKQENKLKNTFGWTRIDVITMLICCVFLGSFSFSIYVEAFQTLAHIDHQDEMHHPLFVLCIGAAGLILNGICYLLIGGYTFHQGSFLYVTESGDVVLNKVVVNDSVRKGARRLSRTRHIFSSPPKKRQGLWEATRDIIGCAVVMTCSVIILFTDPYVAKFVDPILSVVSATCIMILSYPYIKESCLILLQTMPDTIDIETMKKELINHFPDIINVHDFHIWQLTASKIISTIHIIFEDPKVYRNIMEEIKEFFAENGVTQVTIQPEFFRQSASLEKLNTKLPPVCLVACQGETCKLNHCCPSYEDLNMFKSSSKEMFIYSERSTPTLKAVRIIDDELHSYQGSTYSINTIGTSGGLKIESVLEKPDIQEEVEEEIRNSNEKDSKTDNSQSDETLEESTIETNKSLTKNSDTKNTDHCDSVNKTECPEINSCNLNQQNISCSNEHDKIDVQTKEENTINAVTDENRSTNSTEEK</sequence>
<dbReference type="RefSeq" id="XP_030762187.1">
    <property type="nucleotide sequence ID" value="XM_030906327.1"/>
</dbReference>
<feature type="transmembrane region" description="Helical" evidence="9">
    <location>
        <begin position="123"/>
        <end position="143"/>
    </location>
</feature>
<feature type="region of interest" description="Disordered" evidence="8">
    <location>
        <begin position="474"/>
        <end position="525"/>
    </location>
</feature>
<dbReference type="InterPro" id="IPR027470">
    <property type="entry name" value="Cation_efflux_CTD"/>
</dbReference>
<keyword evidence="6 9" id="KW-1133">Transmembrane helix</keyword>
<evidence type="ECO:0000256" key="3">
    <source>
        <dbReference type="ARBA" id="ARBA00022448"/>
    </source>
</evidence>
<evidence type="ECO:0000313" key="13">
    <source>
        <dbReference type="RefSeq" id="XP_030762187.1"/>
    </source>
</evidence>
<dbReference type="InterPro" id="IPR036837">
    <property type="entry name" value="Cation_efflux_CTD_sf"/>
</dbReference>
<feature type="compositionally biased region" description="Basic and acidic residues" evidence="8">
    <location>
        <begin position="76"/>
        <end position="99"/>
    </location>
</feature>
<evidence type="ECO:0000256" key="9">
    <source>
        <dbReference type="SAM" id="Phobius"/>
    </source>
</evidence>
<feature type="compositionally biased region" description="Basic and acidic residues" evidence="8">
    <location>
        <begin position="516"/>
        <end position="525"/>
    </location>
</feature>
<evidence type="ECO:0000256" key="4">
    <source>
        <dbReference type="ARBA" id="ARBA00022692"/>
    </source>
</evidence>
<dbReference type="InterPro" id="IPR002524">
    <property type="entry name" value="Cation_efflux"/>
</dbReference>
<reference evidence="13" key="1">
    <citation type="submission" date="2025-08" db="UniProtKB">
        <authorList>
            <consortium name="RefSeq"/>
        </authorList>
    </citation>
    <scope>IDENTIFICATION</scope>
    <source>
        <tissue evidence="13">Gonads</tissue>
    </source>
</reference>
<feature type="compositionally biased region" description="Basic and acidic residues" evidence="8">
    <location>
        <begin position="569"/>
        <end position="580"/>
    </location>
</feature>
<dbReference type="GO" id="GO:0005385">
    <property type="term" value="F:zinc ion transmembrane transporter activity"/>
    <property type="evidence" value="ECO:0007669"/>
    <property type="project" value="TreeGrafter"/>
</dbReference>
<keyword evidence="5" id="KW-0862">Zinc</keyword>
<feature type="transmembrane region" description="Helical" evidence="9">
    <location>
        <begin position="12"/>
        <end position="33"/>
    </location>
</feature>
<dbReference type="Proteomes" id="UP000504635">
    <property type="component" value="Unplaced"/>
</dbReference>
<evidence type="ECO:0000313" key="12">
    <source>
        <dbReference type="Proteomes" id="UP000504635"/>
    </source>
</evidence>
<name>A0A6J2YFJ3_SITOR</name>
<evidence type="ECO:0000256" key="6">
    <source>
        <dbReference type="ARBA" id="ARBA00022989"/>
    </source>
</evidence>
<dbReference type="PANTHER" id="PTHR45820">
    <property type="entry name" value="FI23527P1"/>
    <property type="match status" value="1"/>
</dbReference>
<dbReference type="Pfam" id="PF16916">
    <property type="entry name" value="ZT_dimer"/>
    <property type="match status" value="1"/>
</dbReference>
<evidence type="ECO:0000256" key="8">
    <source>
        <dbReference type="SAM" id="MobiDB-lite"/>
    </source>
</evidence>
<feature type="domain" description="Cation efflux protein cytoplasmic" evidence="11">
    <location>
        <begin position="302"/>
        <end position="373"/>
    </location>
</feature>
<keyword evidence="4 9" id="KW-0812">Transmembrane</keyword>
<feature type="transmembrane region" description="Helical" evidence="9">
    <location>
        <begin position="240"/>
        <end position="259"/>
    </location>
</feature>
<evidence type="ECO:0000256" key="5">
    <source>
        <dbReference type="ARBA" id="ARBA00022833"/>
    </source>
</evidence>
<feature type="compositionally biased region" description="Basic and acidic residues" evidence="8">
    <location>
        <begin position="481"/>
        <end position="492"/>
    </location>
</feature>
<dbReference type="GO" id="GO:0010312">
    <property type="term" value="P:detoxification of zinc ion"/>
    <property type="evidence" value="ECO:0007669"/>
    <property type="project" value="TreeGrafter"/>
</dbReference>
<keyword evidence="3" id="KW-0813">Transport</keyword>
<dbReference type="FunCoup" id="A0A6J2YFJ3">
    <property type="interactions" value="38"/>
</dbReference>
<gene>
    <name evidence="13" type="primary">LOC115886998</name>
</gene>
<evidence type="ECO:0000256" key="7">
    <source>
        <dbReference type="ARBA" id="ARBA00023136"/>
    </source>
</evidence>
<dbReference type="InParanoid" id="A0A6J2YFJ3"/>
<evidence type="ECO:0000256" key="1">
    <source>
        <dbReference type="ARBA" id="ARBA00004141"/>
    </source>
</evidence>